<keyword evidence="4 5" id="KW-0472">Membrane</keyword>
<comment type="subcellular location">
    <subcellularLocation>
        <location evidence="1">Membrane</location>
        <topology evidence="1">Multi-pass membrane protein</topology>
    </subcellularLocation>
</comment>
<feature type="transmembrane region" description="Helical" evidence="5">
    <location>
        <begin position="6"/>
        <end position="25"/>
    </location>
</feature>
<dbReference type="RefSeq" id="WP_031464192.1">
    <property type="nucleotide sequence ID" value="NZ_CABMFV010000012.1"/>
</dbReference>
<feature type="transmembrane region" description="Helical" evidence="5">
    <location>
        <begin position="116"/>
        <end position="135"/>
    </location>
</feature>
<evidence type="ECO:0000256" key="4">
    <source>
        <dbReference type="ARBA" id="ARBA00023136"/>
    </source>
</evidence>
<comment type="caution">
    <text evidence="7">The sequence shown here is derived from an EMBL/GenBank/DDBJ whole genome shotgun (WGS) entry which is preliminary data.</text>
</comment>
<feature type="domain" description="Methylamine utilisation protein MauE" evidence="6">
    <location>
        <begin position="2"/>
        <end position="134"/>
    </location>
</feature>
<organism evidence="7 8">
    <name type="scientific">Staphylococcus warneri</name>
    <dbReference type="NCBI Taxonomy" id="1292"/>
    <lineage>
        <taxon>Bacteria</taxon>
        <taxon>Bacillati</taxon>
        <taxon>Bacillota</taxon>
        <taxon>Bacilli</taxon>
        <taxon>Bacillales</taxon>
        <taxon>Staphylococcaceae</taxon>
        <taxon>Staphylococcus</taxon>
    </lineage>
</organism>
<evidence type="ECO:0000313" key="8">
    <source>
        <dbReference type="Proteomes" id="UP000261016"/>
    </source>
</evidence>
<sequence>MNILFGVFIIFTFFLLFISGILKSLSFDYFTFNTYEILNKKISKPIINISSIIFIFLELFIPLVSLLNFTIKKWQIILVAFSYLFTLLILLTAIYMGNKNKSCGCFGKNFKNNINWYKVIENLLFFLFLCTSLFFKVTTNYITLIIAAFLIFIYFISKYKRSF</sequence>
<proteinExistence type="predicted"/>
<keyword evidence="2 5" id="KW-0812">Transmembrane</keyword>
<evidence type="ECO:0000256" key="1">
    <source>
        <dbReference type="ARBA" id="ARBA00004141"/>
    </source>
</evidence>
<dbReference type="Proteomes" id="UP000261016">
    <property type="component" value="Unassembled WGS sequence"/>
</dbReference>
<reference evidence="7 8" key="1">
    <citation type="submission" date="2018-08" db="EMBL/GenBank/DDBJ databases">
        <title>A genome reference for cultivated species of the human gut microbiota.</title>
        <authorList>
            <person name="Zou Y."/>
            <person name="Xue W."/>
            <person name="Luo G."/>
        </authorList>
    </citation>
    <scope>NUCLEOTIDE SEQUENCE [LARGE SCALE GENOMIC DNA]</scope>
    <source>
        <strain evidence="7 8">OM08-17AT</strain>
    </source>
</reference>
<name>A0A8B2ZHH6_STAWA</name>
<gene>
    <name evidence="7" type="ORF">DXC19_12475</name>
</gene>
<evidence type="ECO:0000259" key="6">
    <source>
        <dbReference type="Pfam" id="PF07291"/>
    </source>
</evidence>
<dbReference type="GO" id="GO:0016020">
    <property type="term" value="C:membrane"/>
    <property type="evidence" value="ECO:0007669"/>
    <property type="project" value="UniProtKB-SubCell"/>
</dbReference>
<evidence type="ECO:0000256" key="3">
    <source>
        <dbReference type="ARBA" id="ARBA00022989"/>
    </source>
</evidence>
<evidence type="ECO:0000256" key="5">
    <source>
        <dbReference type="SAM" id="Phobius"/>
    </source>
</evidence>
<keyword evidence="3 5" id="KW-1133">Transmembrane helix</keyword>
<dbReference type="AlphaFoldDB" id="A0A8B2ZHH6"/>
<feature type="transmembrane region" description="Helical" evidence="5">
    <location>
        <begin position="46"/>
        <end position="68"/>
    </location>
</feature>
<protein>
    <recommendedName>
        <fullName evidence="6">Methylamine utilisation protein MauE domain-containing protein</fullName>
    </recommendedName>
</protein>
<dbReference type="InterPro" id="IPR009908">
    <property type="entry name" value="Methylamine_util_MauE"/>
</dbReference>
<dbReference type="GO" id="GO:0030416">
    <property type="term" value="P:methylamine metabolic process"/>
    <property type="evidence" value="ECO:0007669"/>
    <property type="project" value="InterPro"/>
</dbReference>
<dbReference type="EMBL" id="QSTD01000012">
    <property type="protein sequence ID" value="RGM27595.1"/>
    <property type="molecule type" value="Genomic_DNA"/>
</dbReference>
<accession>A0A8B2ZHH6</accession>
<evidence type="ECO:0000313" key="7">
    <source>
        <dbReference type="EMBL" id="RGM27595.1"/>
    </source>
</evidence>
<feature type="transmembrane region" description="Helical" evidence="5">
    <location>
        <begin position="141"/>
        <end position="157"/>
    </location>
</feature>
<evidence type="ECO:0000256" key="2">
    <source>
        <dbReference type="ARBA" id="ARBA00022692"/>
    </source>
</evidence>
<feature type="transmembrane region" description="Helical" evidence="5">
    <location>
        <begin position="74"/>
        <end position="95"/>
    </location>
</feature>
<dbReference type="Pfam" id="PF07291">
    <property type="entry name" value="MauE"/>
    <property type="match status" value="1"/>
</dbReference>